<proteinExistence type="predicted"/>
<sequence>MRQNPRKHFPLAGWQGSEGLAATWWACAQAEASETSLPCKLRPLPAVIGRAGLVQLVGES</sequence>
<evidence type="ECO:0000313" key="2">
    <source>
        <dbReference type="Proteomes" id="UP001138500"/>
    </source>
</evidence>
<accession>A0A9W7SN12</accession>
<protein>
    <submittedName>
        <fullName evidence="1">Uncharacterized protein</fullName>
    </submittedName>
</protein>
<reference evidence="1 2" key="2">
    <citation type="journal article" date="2021" name="Curr. Genet.">
        <title>Genetic response to nitrogen starvation in the aggressive Eucalyptus foliar pathogen Teratosphaeria destructans.</title>
        <authorList>
            <person name="Havenga M."/>
            <person name="Wingfield B.D."/>
            <person name="Wingfield M.J."/>
            <person name="Dreyer L.L."/>
            <person name="Roets F."/>
            <person name="Aylward J."/>
        </authorList>
    </citation>
    <scope>NUCLEOTIDE SEQUENCE [LARGE SCALE GENOMIC DNA]</scope>
    <source>
        <strain evidence="1">CMW44962</strain>
    </source>
</reference>
<evidence type="ECO:0000313" key="1">
    <source>
        <dbReference type="EMBL" id="KAH9825601.1"/>
    </source>
</evidence>
<dbReference type="AlphaFoldDB" id="A0A9W7SN12"/>
<comment type="caution">
    <text evidence="1">The sequence shown here is derived from an EMBL/GenBank/DDBJ whole genome shotgun (WGS) entry which is preliminary data.</text>
</comment>
<dbReference type="EMBL" id="RIBY02002090">
    <property type="protein sequence ID" value="KAH9825601.1"/>
    <property type="molecule type" value="Genomic_DNA"/>
</dbReference>
<reference evidence="1 2" key="1">
    <citation type="journal article" date="2018" name="IMA Fungus">
        <title>IMA Genome-F 10: Nine draft genome sequences of Claviceps purpurea s.lat., including C. arundinis, C. humidiphila, and C. cf. spartinae, pseudomolecules for the pitch canker pathogen Fusarium circinatum, draft genome of Davidsoniella eucalypti, Grosmannia galeiformis, Quambalaria eucalypti, and Teratosphaeria destructans.</title>
        <authorList>
            <person name="Wingfield B.D."/>
            <person name="Liu M."/>
            <person name="Nguyen H.D."/>
            <person name="Lane F.A."/>
            <person name="Morgan S.W."/>
            <person name="De Vos L."/>
            <person name="Wilken P.M."/>
            <person name="Duong T.A."/>
            <person name="Aylward J."/>
            <person name="Coetzee M.P."/>
            <person name="Dadej K."/>
            <person name="De Beer Z.W."/>
            <person name="Findlay W."/>
            <person name="Havenga M."/>
            <person name="Kolarik M."/>
            <person name="Menzies J.G."/>
            <person name="Naidoo K."/>
            <person name="Pochopski O."/>
            <person name="Shoukouhi P."/>
            <person name="Santana Q.C."/>
            <person name="Seifert K.A."/>
            <person name="Soal N."/>
            <person name="Steenkamp E.T."/>
            <person name="Tatham C.T."/>
            <person name="van der Nest M.A."/>
            <person name="Wingfield M.J."/>
        </authorList>
    </citation>
    <scope>NUCLEOTIDE SEQUENCE [LARGE SCALE GENOMIC DNA]</scope>
    <source>
        <strain evidence="1">CMW44962</strain>
    </source>
</reference>
<dbReference type="Proteomes" id="UP001138500">
    <property type="component" value="Unassembled WGS sequence"/>
</dbReference>
<organism evidence="1 2">
    <name type="scientific">Teratosphaeria destructans</name>
    <dbReference type="NCBI Taxonomy" id="418781"/>
    <lineage>
        <taxon>Eukaryota</taxon>
        <taxon>Fungi</taxon>
        <taxon>Dikarya</taxon>
        <taxon>Ascomycota</taxon>
        <taxon>Pezizomycotina</taxon>
        <taxon>Dothideomycetes</taxon>
        <taxon>Dothideomycetidae</taxon>
        <taxon>Mycosphaerellales</taxon>
        <taxon>Teratosphaeriaceae</taxon>
        <taxon>Teratosphaeria</taxon>
    </lineage>
</organism>
<gene>
    <name evidence="1" type="ORF">Tdes44962_MAKER04043</name>
</gene>
<keyword evidence="2" id="KW-1185">Reference proteome</keyword>
<name>A0A9W7SN12_9PEZI</name>